<dbReference type="InterPro" id="IPR001680">
    <property type="entry name" value="WD40_rpt"/>
</dbReference>
<reference evidence="2" key="1">
    <citation type="journal article" date="2013" name="New Phytol.">
        <title>Comparative genomic and transcriptomic analyses reveal the hemibiotrophic stage shift of Colletotrichum fungi.</title>
        <authorList>
            <person name="Gan P."/>
            <person name="Ikeda K."/>
            <person name="Irieda H."/>
            <person name="Narusaka M."/>
            <person name="O'Connell R.J."/>
            <person name="Narusaka Y."/>
            <person name="Takano Y."/>
            <person name="Kubo Y."/>
            <person name="Shirasu K."/>
        </authorList>
    </citation>
    <scope>NUCLEOTIDE SEQUENCE [LARGE SCALE GENOMIC DNA]</scope>
    <source>
        <strain evidence="2">104-T / ATCC 96160 / CBS 514.97 / LARS 414 / MAFF 240422</strain>
    </source>
</reference>
<accession>N4VJD7</accession>
<dbReference type="PANTHER" id="PTHR19879">
    <property type="entry name" value="TRANSCRIPTION INITIATION FACTOR TFIID"/>
    <property type="match status" value="1"/>
</dbReference>
<organism evidence="1 2">
    <name type="scientific">Colletotrichum orbiculare (strain 104-T / ATCC 96160 / CBS 514.97 / LARS 414 / MAFF 240422)</name>
    <name type="common">Cucumber anthracnose fungus</name>
    <name type="synonym">Colletotrichum lagenarium</name>
    <dbReference type="NCBI Taxonomy" id="1213857"/>
    <lineage>
        <taxon>Eukaryota</taxon>
        <taxon>Fungi</taxon>
        <taxon>Dikarya</taxon>
        <taxon>Ascomycota</taxon>
        <taxon>Pezizomycotina</taxon>
        <taxon>Sordariomycetes</taxon>
        <taxon>Hypocreomycetidae</taxon>
        <taxon>Glomerellales</taxon>
        <taxon>Glomerellaceae</taxon>
        <taxon>Colletotrichum</taxon>
        <taxon>Colletotrichum orbiculare species complex</taxon>
    </lineage>
</organism>
<dbReference type="Gene3D" id="2.130.10.10">
    <property type="entry name" value="YVTN repeat-like/Quinoprotein amine dehydrogenase"/>
    <property type="match status" value="2"/>
</dbReference>
<dbReference type="eggNOG" id="KOG0295">
    <property type="taxonomic scope" value="Eukaryota"/>
</dbReference>
<comment type="caution">
    <text evidence="1">The sequence shown here is derived from an EMBL/GenBank/DDBJ whole genome shotgun (WGS) entry which is preliminary data.</text>
</comment>
<dbReference type="InterPro" id="IPR015943">
    <property type="entry name" value="WD40/YVTN_repeat-like_dom_sf"/>
</dbReference>
<dbReference type="SUPFAM" id="SSF50978">
    <property type="entry name" value="WD40 repeat-like"/>
    <property type="match status" value="1"/>
</dbReference>
<proteinExistence type="predicted"/>
<dbReference type="OrthoDB" id="2013972at2759"/>
<sequence>MTALLTATSILGDDGRPTYEEAMRHSSLSIMRCSAVGSRRSLSLHDGTLAPSVLRLRHRHHHACLRNQVTGITVSPSGLIAATHSEPHGHAASVTRVWDFRGKAAKLVSAEIDDCSLVTYSSTGRFNASIERAAGTKRIKLRDGESKNWKASLDGVGKPAAFGAEGRMFAATDNQGVVVVYGALGGSGNTLPTKKVAAVVNHGDTTHVQFLPNGRDIVTLSRDGTVRVSEARTGRTLRRMEVDGMAVAGGRGACALGVSPDGKVVVSVWSKVVYIWKHEAGRMSTWELNSVRSNEGWPLAISPDCRLLACRTEDGMDVSDVYSGQVLAEVRSAPGIEGMITAAGFSADGRMMAVGRYCGVVDIWDTAPYDD</sequence>
<reference evidence="2" key="2">
    <citation type="journal article" date="2019" name="Mol. Plant Microbe Interact.">
        <title>Genome sequence resources for four phytopathogenic fungi from the Colletotrichum orbiculare species complex.</title>
        <authorList>
            <person name="Gan P."/>
            <person name="Tsushima A."/>
            <person name="Narusaka M."/>
            <person name="Narusaka Y."/>
            <person name="Takano Y."/>
            <person name="Kubo Y."/>
            <person name="Shirasu K."/>
        </authorList>
    </citation>
    <scope>GENOME REANNOTATION</scope>
    <source>
        <strain evidence="2">104-T / ATCC 96160 / CBS 514.97 / LARS 414 / MAFF 240422</strain>
    </source>
</reference>
<evidence type="ECO:0000313" key="2">
    <source>
        <dbReference type="Proteomes" id="UP000014480"/>
    </source>
</evidence>
<dbReference type="EMBL" id="AMCV02000005">
    <property type="protein sequence ID" value="TDZ23582.1"/>
    <property type="molecule type" value="Genomic_DNA"/>
</dbReference>
<dbReference type="Proteomes" id="UP000014480">
    <property type="component" value="Unassembled WGS sequence"/>
</dbReference>
<gene>
    <name evidence="1" type="ORF">Cob_v003535</name>
</gene>
<dbReference type="PANTHER" id="PTHR19879:SF9">
    <property type="entry name" value="TRANSCRIPTION INITIATION FACTOR TFIID SUBUNIT 5"/>
    <property type="match status" value="1"/>
</dbReference>
<evidence type="ECO:0000313" key="1">
    <source>
        <dbReference type="EMBL" id="TDZ23582.1"/>
    </source>
</evidence>
<protein>
    <submittedName>
        <fullName evidence="1">Vegetative incompatibility protein HET-E-1</fullName>
    </submittedName>
</protein>
<dbReference type="InterPro" id="IPR036322">
    <property type="entry name" value="WD40_repeat_dom_sf"/>
</dbReference>
<keyword evidence="2" id="KW-1185">Reference proteome</keyword>
<dbReference type="HOGENOM" id="CLU_045005_0_0_1"/>
<dbReference type="AlphaFoldDB" id="N4VJD7"/>
<name>N4VJD7_COLOR</name>
<dbReference type="STRING" id="1213857.N4VJD7"/>
<dbReference type="SMART" id="SM00320">
    <property type="entry name" value="WD40"/>
    <property type="match status" value="3"/>
</dbReference>
<dbReference type="Pfam" id="PF00400">
    <property type="entry name" value="WD40"/>
    <property type="match status" value="1"/>
</dbReference>